<evidence type="ECO:0000313" key="4">
    <source>
        <dbReference type="EMBL" id="SNU86441.1"/>
    </source>
</evidence>
<dbReference type="Proteomes" id="UP000215126">
    <property type="component" value="Chromosome 1"/>
</dbReference>
<accession>A0A239SLY9</accession>
<dbReference type="GO" id="GO:0018773">
    <property type="term" value="F:acetylpyruvate hydrolase activity"/>
    <property type="evidence" value="ECO:0007669"/>
    <property type="project" value="TreeGrafter"/>
</dbReference>
<dbReference type="PANTHER" id="PTHR11820">
    <property type="entry name" value="ACYLPYRUVASE"/>
    <property type="match status" value="1"/>
</dbReference>
<dbReference type="Pfam" id="PF01557">
    <property type="entry name" value="FAA_hydrolase"/>
    <property type="match status" value="1"/>
</dbReference>
<dbReference type="AlphaFoldDB" id="A0A239SLY9"/>
<feature type="domain" description="Rv2993c-like N-terminal" evidence="3">
    <location>
        <begin position="20"/>
        <end position="68"/>
    </location>
</feature>
<dbReference type="InterPro" id="IPR036663">
    <property type="entry name" value="Fumarylacetoacetase_C_sf"/>
</dbReference>
<reference evidence="5 7" key="2">
    <citation type="submission" date="2019-08" db="EMBL/GenBank/DDBJ databases">
        <authorList>
            <person name="Peeters C."/>
        </authorList>
    </citation>
    <scope>NUCLEOTIDE SEQUENCE [LARGE SCALE GENOMIC DNA]</scope>
    <source>
        <strain evidence="5 7">LMG 31121</strain>
    </source>
</reference>
<evidence type="ECO:0000313" key="7">
    <source>
        <dbReference type="Proteomes" id="UP000335538"/>
    </source>
</evidence>
<evidence type="ECO:0000256" key="1">
    <source>
        <dbReference type="ARBA" id="ARBA00022723"/>
    </source>
</evidence>
<gene>
    <name evidence="5" type="ORF">PSP31121_02928</name>
    <name evidence="4" type="ORF">SAMEA4530655_03288</name>
</gene>
<dbReference type="GO" id="GO:0016853">
    <property type="term" value="F:isomerase activity"/>
    <property type="evidence" value="ECO:0007669"/>
    <property type="project" value="UniProtKB-KW"/>
</dbReference>
<dbReference type="GO" id="GO:0050385">
    <property type="term" value="F:ureidoglycolate lyase activity"/>
    <property type="evidence" value="ECO:0007669"/>
    <property type="project" value="UniProtKB-EC"/>
</dbReference>
<dbReference type="GO" id="GO:0046872">
    <property type="term" value="F:metal ion binding"/>
    <property type="evidence" value="ECO:0007669"/>
    <property type="project" value="UniProtKB-KW"/>
</dbReference>
<feature type="domain" description="Fumarylacetoacetase-like C-terminal" evidence="2">
    <location>
        <begin position="73"/>
        <end position="270"/>
    </location>
</feature>
<dbReference type="PANTHER" id="PTHR11820:SF7">
    <property type="entry name" value="ACYLPYRUVASE FAHD1, MITOCHONDRIAL"/>
    <property type="match status" value="1"/>
</dbReference>
<dbReference type="STRING" id="93222.NA29_20570"/>
<sequence>MANVAVLPGRYRNGKRMKLWTRFKTAHGRTGFGLLQGDQILEHRGDLYDQPVATGATIARDAVDLLCPCEPSKIVALWNNYHALGAKLGKAAPSHPLFLIKPATTLNGPDAVIRRPASYAGKIVFEGELGIVIGKAASNVSEEAARDYILGYTLVNDVTAAEIIEQDGNFAQWTRAKGFDTFGCLGPFIAEDFDWREAELVTTLDGTERQRYPLADMIFNPWQLVARLSQDMTLLPGDVIAVGTSIGVGSMKEGALVEVSIDGLGTLANRMGG</sequence>
<keyword evidence="1" id="KW-0479">Metal-binding</keyword>
<dbReference type="EC" id="4.3.2.3" evidence="4"/>
<proteinExistence type="predicted"/>
<dbReference type="Proteomes" id="UP000335538">
    <property type="component" value="Unassembled WGS sequence"/>
</dbReference>
<evidence type="ECO:0000313" key="5">
    <source>
        <dbReference type="EMBL" id="VVE80823.1"/>
    </source>
</evidence>
<evidence type="ECO:0000313" key="6">
    <source>
        <dbReference type="Proteomes" id="UP000215126"/>
    </source>
</evidence>
<keyword evidence="5" id="KW-0413">Isomerase</keyword>
<dbReference type="EMBL" id="LT906435">
    <property type="protein sequence ID" value="SNU86441.1"/>
    <property type="molecule type" value="Genomic_DNA"/>
</dbReference>
<evidence type="ECO:0000259" key="2">
    <source>
        <dbReference type="Pfam" id="PF01557"/>
    </source>
</evidence>
<dbReference type="EMBL" id="CABPSR010000006">
    <property type="protein sequence ID" value="VVE80823.1"/>
    <property type="molecule type" value="Genomic_DNA"/>
</dbReference>
<dbReference type="Pfam" id="PF10370">
    <property type="entry name" value="Rv2993c-like_N"/>
    <property type="match status" value="1"/>
</dbReference>
<dbReference type="Gene3D" id="3.90.850.10">
    <property type="entry name" value="Fumarylacetoacetase-like, C-terminal domain"/>
    <property type="match status" value="1"/>
</dbReference>
<keyword evidence="6" id="KW-1185">Reference proteome</keyword>
<protein>
    <submittedName>
        <fullName evidence="5">2-hydroxyhepta-2,4-diene-1,7-dioate isomerase</fullName>
    </submittedName>
    <submittedName>
        <fullName evidence="4">Ureidoglycolate lyase</fullName>
        <ecNumber evidence="4">4.3.2.3</ecNumber>
    </submittedName>
</protein>
<reference evidence="4 6" key="1">
    <citation type="submission" date="2017-06" db="EMBL/GenBank/DDBJ databases">
        <authorList>
            <consortium name="Pathogen Informatics"/>
        </authorList>
    </citation>
    <scope>NUCLEOTIDE SEQUENCE [LARGE SCALE GENOMIC DNA]</scope>
    <source>
        <strain evidence="4 6">NCTC13161</strain>
    </source>
</reference>
<dbReference type="InterPro" id="IPR011234">
    <property type="entry name" value="Fumarylacetoacetase-like_C"/>
</dbReference>
<dbReference type="SUPFAM" id="SSF56529">
    <property type="entry name" value="FAH"/>
    <property type="match status" value="1"/>
</dbReference>
<evidence type="ECO:0000259" key="3">
    <source>
        <dbReference type="Pfam" id="PF10370"/>
    </source>
</evidence>
<keyword evidence="4" id="KW-0456">Lyase</keyword>
<dbReference type="InterPro" id="IPR018833">
    <property type="entry name" value="Rv2993c-like_N"/>
</dbReference>
<name>A0A239SLY9_9BURK</name>
<organism evidence="4 6">
    <name type="scientific">Pandoraea sputorum</name>
    <dbReference type="NCBI Taxonomy" id="93222"/>
    <lineage>
        <taxon>Bacteria</taxon>
        <taxon>Pseudomonadati</taxon>
        <taxon>Pseudomonadota</taxon>
        <taxon>Betaproteobacteria</taxon>
        <taxon>Burkholderiales</taxon>
        <taxon>Burkholderiaceae</taxon>
        <taxon>Pandoraea</taxon>
    </lineage>
</organism>